<reference evidence="2" key="1">
    <citation type="journal article" date="2023" name="G3 (Bethesda)">
        <title>A reference genome for the long-term kleptoplast-retaining sea slug Elysia crispata morphotype clarki.</title>
        <authorList>
            <person name="Eastman K.E."/>
            <person name="Pendleton A.L."/>
            <person name="Shaikh M.A."/>
            <person name="Suttiyut T."/>
            <person name="Ogas R."/>
            <person name="Tomko P."/>
            <person name="Gavelis G."/>
            <person name="Widhalm J.R."/>
            <person name="Wisecaver J.H."/>
        </authorList>
    </citation>
    <scope>NUCLEOTIDE SEQUENCE</scope>
    <source>
        <strain evidence="2">ECLA1</strain>
    </source>
</reference>
<name>A0AAE0YHX8_9GAST</name>
<dbReference type="Proteomes" id="UP001283361">
    <property type="component" value="Unassembled WGS sequence"/>
</dbReference>
<evidence type="ECO:0000256" key="1">
    <source>
        <dbReference type="SAM" id="MobiDB-lite"/>
    </source>
</evidence>
<comment type="caution">
    <text evidence="2">The sequence shown here is derived from an EMBL/GenBank/DDBJ whole genome shotgun (WGS) entry which is preliminary data.</text>
</comment>
<dbReference type="EMBL" id="JAWDGP010006253">
    <property type="protein sequence ID" value="KAK3744676.1"/>
    <property type="molecule type" value="Genomic_DNA"/>
</dbReference>
<feature type="region of interest" description="Disordered" evidence="1">
    <location>
        <begin position="106"/>
        <end position="128"/>
    </location>
</feature>
<feature type="compositionally biased region" description="Polar residues" evidence="1">
    <location>
        <begin position="106"/>
        <end position="120"/>
    </location>
</feature>
<dbReference type="AlphaFoldDB" id="A0AAE0YHX8"/>
<evidence type="ECO:0000313" key="2">
    <source>
        <dbReference type="EMBL" id="KAK3744676.1"/>
    </source>
</evidence>
<sequence length="128" mass="13620">MVSVNDALGGQDGCDSSTALALTGDQGVRNQEQPRGLSWSSQQIPARMACDMPWVSSPFCIFRRGQPSRVAKKLPLRLVDLSDLSLVSTTSHRLLQLNSLGQLRCHGSSSDATPGNSWGSQRPGVGGI</sequence>
<evidence type="ECO:0000313" key="3">
    <source>
        <dbReference type="Proteomes" id="UP001283361"/>
    </source>
</evidence>
<accession>A0AAE0YHX8</accession>
<keyword evidence="3" id="KW-1185">Reference proteome</keyword>
<gene>
    <name evidence="2" type="ORF">RRG08_062325</name>
</gene>
<proteinExistence type="predicted"/>
<protein>
    <submittedName>
        <fullName evidence="2">Uncharacterized protein</fullName>
    </submittedName>
</protein>
<organism evidence="2 3">
    <name type="scientific">Elysia crispata</name>
    <name type="common">lettuce slug</name>
    <dbReference type="NCBI Taxonomy" id="231223"/>
    <lineage>
        <taxon>Eukaryota</taxon>
        <taxon>Metazoa</taxon>
        <taxon>Spiralia</taxon>
        <taxon>Lophotrochozoa</taxon>
        <taxon>Mollusca</taxon>
        <taxon>Gastropoda</taxon>
        <taxon>Heterobranchia</taxon>
        <taxon>Euthyneura</taxon>
        <taxon>Panpulmonata</taxon>
        <taxon>Sacoglossa</taxon>
        <taxon>Placobranchoidea</taxon>
        <taxon>Plakobranchidae</taxon>
        <taxon>Elysia</taxon>
    </lineage>
</organism>